<evidence type="ECO:0000256" key="1">
    <source>
        <dbReference type="ARBA" id="ARBA00022527"/>
    </source>
</evidence>
<sequence>MRVEYLLLDEAASAGRARGLTSKFLARSRARTGAGAEQLDDVKLVVSELVANATRHGRSACRLRLHVSQERVTVEVYDDSPLPPRVRPFTADGEHGRGLAMVRCLSQRLDVAAVTGGGKRVRAVLALPA</sequence>
<evidence type="ECO:0000313" key="4">
    <source>
        <dbReference type="Proteomes" id="UP001165270"/>
    </source>
</evidence>
<dbReference type="SUPFAM" id="SSF55874">
    <property type="entry name" value="ATPase domain of HSP90 chaperone/DNA topoisomerase II/histidine kinase"/>
    <property type="match status" value="1"/>
</dbReference>
<dbReference type="Pfam" id="PF13581">
    <property type="entry name" value="HATPase_c_2"/>
    <property type="match status" value="1"/>
</dbReference>
<gene>
    <name evidence="3" type="ORF">MQN93_19215</name>
</gene>
<dbReference type="RefSeq" id="WP_016430555.1">
    <property type="nucleotide sequence ID" value="NZ_JALDAX010000006.1"/>
</dbReference>
<accession>A0ABS9XJR4</accession>
<dbReference type="EMBL" id="JALDAX010000006">
    <property type="protein sequence ID" value="MCI3241852.1"/>
    <property type="molecule type" value="Genomic_DNA"/>
</dbReference>
<comment type="caution">
    <text evidence="3">The sequence shown here is derived from an EMBL/GenBank/DDBJ whole genome shotgun (WGS) entry which is preliminary data.</text>
</comment>
<dbReference type="InterPro" id="IPR036890">
    <property type="entry name" value="HATPase_C_sf"/>
</dbReference>
<evidence type="ECO:0000313" key="3">
    <source>
        <dbReference type="EMBL" id="MCI3241852.1"/>
    </source>
</evidence>
<keyword evidence="1" id="KW-0723">Serine/threonine-protein kinase</keyword>
<dbReference type="GO" id="GO:0005524">
    <property type="term" value="F:ATP binding"/>
    <property type="evidence" value="ECO:0007669"/>
    <property type="project" value="UniProtKB-KW"/>
</dbReference>
<dbReference type="PANTHER" id="PTHR35526:SF3">
    <property type="entry name" value="ANTI-SIGMA-F FACTOR RSBW"/>
    <property type="match status" value="1"/>
</dbReference>
<protein>
    <submittedName>
        <fullName evidence="3">ATP-binding protein</fullName>
    </submittedName>
</protein>
<keyword evidence="1" id="KW-0418">Kinase</keyword>
<keyword evidence="3" id="KW-0547">Nucleotide-binding</keyword>
<reference evidence="3" key="1">
    <citation type="submission" date="2022-03" db="EMBL/GenBank/DDBJ databases">
        <title>Streptomyces 7R015 and 7R016 isolated from Barleria lupulina in Thailand.</title>
        <authorList>
            <person name="Kanchanasin P."/>
            <person name="Phongsopitanun W."/>
            <person name="Tanasupawat S."/>
        </authorList>
    </citation>
    <scope>NUCLEOTIDE SEQUENCE</scope>
    <source>
        <strain evidence="3">7R016</strain>
    </source>
</reference>
<dbReference type="InterPro" id="IPR050267">
    <property type="entry name" value="Anti-sigma-factor_SerPK"/>
</dbReference>
<dbReference type="CDD" id="cd16936">
    <property type="entry name" value="HATPase_RsbW-like"/>
    <property type="match status" value="1"/>
</dbReference>
<proteinExistence type="predicted"/>
<organism evidence="3 4">
    <name type="scientific">Streptomyces spinosisporus</name>
    <dbReference type="NCBI Taxonomy" id="2927582"/>
    <lineage>
        <taxon>Bacteria</taxon>
        <taxon>Bacillati</taxon>
        <taxon>Actinomycetota</taxon>
        <taxon>Actinomycetes</taxon>
        <taxon>Kitasatosporales</taxon>
        <taxon>Streptomycetaceae</taxon>
        <taxon>Streptomyces</taxon>
    </lineage>
</organism>
<dbReference type="Proteomes" id="UP001165270">
    <property type="component" value="Unassembled WGS sequence"/>
</dbReference>
<dbReference type="InterPro" id="IPR003594">
    <property type="entry name" value="HATPase_dom"/>
</dbReference>
<evidence type="ECO:0000259" key="2">
    <source>
        <dbReference type="Pfam" id="PF13581"/>
    </source>
</evidence>
<keyword evidence="1" id="KW-0808">Transferase</keyword>
<name>A0ABS9XJR4_9ACTN</name>
<keyword evidence="4" id="KW-1185">Reference proteome</keyword>
<dbReference type="PANTHER" id="PTHR35526">
    <property type="entry name" value="ANTI-SIGMA-F FACTOR RSBW-RELATED"/>
    <property type="match status" value="1"/>
</dbReference>
<feature type="domain" description="Histidine kinase/HSP90-like ATPase" evidence="2">
    <location>
        <begin position="22"/>
        <end position="124"/>
    </location>
</feature>
<keyword evidence="3" id="KW-0067">ATP-binding</keyword>
<dbReference type="Gene3D" id="3.30.565.10">
    <property type="entry name" value="Histidine kinase-like ATPase, C-terminal domain"/>
    <property type="match status" value="1"/>
</dbReference>